<comment type="similarity">
    <text evidence="2 9">Belongs to the SWEET sugar transporter family.</text>
</comment>
<evidence type="ECO:0000256" key="8">
    <source>
        <dbReference type="ARBA" id="ARBA00023136"/>
    </source>
</evidence>
<evidence type="ECO:0000256" key="9">
    <source>
        <dbReference type="RuleBase" id="RU910715"/>
    </source>
</evidence>
<feature type="transmembrane region" description="Helical" evidence="9">
    <location>
        <begin position="6"/>
        <end position="33"/>
    </location>
</feature>
<evidence type="ECO:0000256" key="4">
    <source>
        <dbReference type="ARBA" id="ARBA00022597"/>
    </source>
</evidence>
<dbReference type="EMBL" id="BSYO01000025">
    <property type="protein sequence ID" value="GMH22633.1"/>
    <property type="molecule type" value="Genomic_DNA"/>
</dbReference>
<evidence type="ECO:0000256" key="5">
    <source>
        <dbReference type="ARBA" id="ARBA00022692"/>
    </source>
</evidence>
<keyword evidence="6" id="KW-0677">Repeat</keyword>
<feature type="transmembrane region" description="Helical" evidence="9">
    <location>
        <begin position="168"/>
        <end position="189"/>
    </location>
</feature>
<dbReference type="Pfam" id="PF03083">
    <property type="entry name" value="MtN3_slv"/>
    <property type="match status" value="2"/>
</dbReference>
<dbReference type="AlphaFoldDB" id="A0AAD3XYU3"/>
<dbReference type="Proteomes" id="UP001279734">
    <property type="component" value="Unassembled WGS sequence"/>
</dbReference>
<gene>
    <name evidence="10" type="ORF">Nepgr_024476</name>
</gene>
<reference evidence="10" key="1">
    <citation type="submission" date="2023-05" db="EMBL/GenBank/DDBJ databases">
        <title>Nepenthes gracilis genome sequencing.</title>
        <authorList>
            <person name="Fukushima K."/>
        </authorList>
    </citation>
    <scope>NUCLEOTIDE SEQUENCE</scope>
    <source>
        <strain evidence="10">SING2019-196</strain>
    </source>
</reference>
<keyword evidence="5 9" id="KW-0812">Transmembrane</keyword>
<dbReference type="GO" id="GO:0051119">
    <property type="term" value="F:sugar transmembrane transporter activity"/>
    <property type="evidence" value="ECO:0007669"/>
    <property type="project" value="InterPro"/>
</dbReference>
<keyword evidence="11" id="KW-1185">Reference proteome</keyword>
<feature type="transmembrane region" description="Helical" evidence="9">
    <location>
        <begin position="71"/>
        <end position="94"/>
    </location>
</feature>
<feature type="transmembrane region" description="Helical" evidence="9">
    <location>
        <begin position="106"/>
        <end position="131"/>
    </location>
</feature>
<feature type="transmembrane region" description="Helical" evidence="9">
    <location>
        <begin position="137"/>
        <end position="156"/>
    </location>
</feature>
<keyword evidence="4 9" id="KW-0762">Sugar transport</keyword>
<dbReference type="FunFam" id="1.20.1280.290:FF:000002">
    <property type="entry name" value="Bidirectional sugar transporter SWEET"/>
    <property type="match status" value="1"/>
</dbReference>
<sequence length="258" mass="27997">MVSAAAVRFAMGVLGNIISLFLFLSPVPTFIGICKKGSVEQYSPVPYLATFINCMLWVLYGLPFVHPNSVLVVTINGAGCFIELVYLLLFVIYSGGGGDNKKRLKVISISILEIVIVAVIAAMVLCLAHGTHSRSRIVGLIAIACNIMMYAAPLSVVKMVITTRSVEYMPFFLSLASFANGVAWTVYALRPFDPYIFAPNGLGLLFALAQLLLYATYYKSTKEQKAARKPKSEMALAQDIVGPEPNKVSHVSHINQAA</sequence>
<feature type="transmembrane region" description="Helical" evidence="9">
    <location>
        <begin position="195"/>
        <end position="218"/>
    </location>
</feature>
<keyword evidence="8 9" id="KW-0472">Membrane</keyword>
<keyword evidence="3 9" id="KW-0813">Transport</keyword>
<evidence type="ECO:0000256" key="2">
    <source>
        <dbReference type="ARBA" id="ARBA00007809"/>
    </source>
</evidence>
<dbReference type="PANTHER" id="PTHR10791">
    <property type="entry name" value="RAG1-ACTIVATING PROTEIN 1"/>
    <property type="match status" value="1"/>
</dbReference>
<keyword evidence="7 9" id="KW-1133">Transmembrane helix</keyword>
<dbReference type="PANTHER" id="PTHR10791:SF130">
    <property type="entry name" value="BIDIRECTIONAL SUGAR TRANSPORTER SWEET6-RELATED"/>
    <property type="match status" value="1"/>
</dbReference>
<feature type="transmembrane region" description="Helical" evidence="9">
    <location>
        <begin position="45"/>
        <end position="65"/>
    </location>
</feature>
<dbReference type="InterPro" id="IPR047664">
    <property type="entry name" value="SWEET"/>
</dbReference>
<evidence type="ECO:0000256" key="3">
    <source>
        <dbReference type="ARBA" id="ARBA00022448"/>
    </source>
</evidence>
<evidence type="ECO:0000256" key="1">
    <source>
        <dbReference type="ARBA" id="ARBA00004127"/>
    </source>
</evidence>
<dbReference type="FunFam" id="1.20.1280.290:FF:000001">
    <property type="entry name" value="Bidirectional sugar transporter SWEET"/>
    <property type="match status" value="1"/>
</dbReference>
<comment type="caution">
    <text evidence="10">The sequence shown here is derived from an EMBL/GenBank/DDBJ whole genome shotgun (WGS) entry which is preliminary data.</text>
</comment>
<name>A0AAD3XYU3_NEPGR</name>
<organism evidence="10 11">
    <name type="scientific">Nepenthes gracilis</name>
    <name type="common">Slender pitcher plant</name>
    <dbReference type="NCBI Taxonomy" id="150966"/>
    <lineage>
        <taxon>Eukaryota</taxon>
        <taxon>Viridiplantae</taxon>
        <taxon>Streptophyta</taxon>
        <taxon>Embryophyta</taxon>
        <taxon>Tracheophyta</taxon>
        <taxon>Spermatophyta</taxon>
        <taxon>Magnoliopsida</taxon>
        <taxon>eudicotyledons</taxon>
        <taxon>Gunneridae</taxon>
        <taxon>Pentapetalae</taxon>
        <taxon>Caryophyllales</taxon>
        <taxon>Nepenthaceae</taxon>
        <taxon>Nepenthes</taxon>
    </lineage>
</organism>
<comment type="function">
    <text evidence="9">Mediates both low-affinity uptake and efflux of sugar across the membrane.</text>
</comment>
<accession>A0AAD3XYU3</accession>
<evidence type="ECO:0000256" key="7">
    <source>
        <dbReference type="ARBA" id="ARBA00022989"/>
    </source>
</evidence>
<evidence type="ECO:0000313" key="11">
    <source>
        <dbReference type="Proteomes" id="UP001279734"/>
    </source>
</evidence>
<dbReference type="Gene3D" id="1.20.1280.290">
    <property type="match status" value="2"/>
</dbReference>
<evidence type="ECO:0000256" key="6">
    <source>
        <dbReference type="ARBA" id="ARBA00022737"/>
    </source>
</evidence>
<dbReference type="GO" id="GO:0005886">
    <property type="term" value="C:plasma membrane"/>
    <property type="evidence" value="ECO:0007669"/>
    <property type="project" value="UniProtKB-SubCell"/>
</dbReference>
<dbReference type="GO" id="GO:0051260">
    <property type="term" value="P:protein homooligomerization"/>
    <property type="evidence" value="ECO:0007669"/>
    <property type="project" value="UniProtKB-ARBA"/>
</dbReference>
<dbReference type="InterPro" id="IPR004316">
    <property type="entry name" value="SWEET_rpt"/>
</dbReference>
<protein>
    <recommendedName>
        <fullName evidence="9">Bidirectional sugar transporter SWEET</fullName>
    </recommendedName>
</protein>
<dbReference type="GO" id="GO:0012505">
    <property type="term" value="C:endomembrane system"/>
    <property type="evidence" value="ECO:0007669"/>
    <property type="project" value="UniProtKB-SubCell"/>
</dbReference>
<comment type="subcellular location">
    <subcellularLocation>
        <location evidence="9">Cell membrane</location>
        <topology evidence="9">Multi-pass membrane protein</topology>
    </subcellularLocation>
    <subcellularLocation>
        <location evidence="1">Endomembrane system</location>
        <topology evidence="1">Multi-pass membrane protein</topology>
    </subcellularLocation>
</comment>
<proteinExistence type="inferred from homology"/>
<evidence type="ECO:0000313" key="10">
    <source>
        <dbReference type="EMBL" id="GMH22633.1"/>
    </source>
</evidence>